<feature type="compositionally biased region" description="Basic and acidic residues" evidence="8">
    <location>
        <begin position="283"/>
        <end position="297"/>
    </location>
</feature>
<protein>
    <recommendedName>
        <fullName evidence="7">Non-homologous end-joining factor 1</fullName>
    </recommendedName>
</protein>
<evidence type="ECO:0000256" key="6">
    <source>
        <dbReference type="ARBA" id="ARBA00025747"/>
    </source>
</evidence>
<dbReference type="PANTHER" id="PTHR32235:SF1">
    <property type="entry name" value="NON-HOMOLOGOUS END-JOINING FACTOR 1"/>
    <property type="match status" value="1"/>
</dbReference>
<comment type="caution">
    <text evidence="11">The sequence shown here is derived from an EMBL/GenBank/DDBJ whole genome shotgun (WGS) entry which is preliminary data.</text>
</comment>
<feature type="compositionally biased region" description="Polar residues" evidence="8">
    <location>
        <begin position="375"/>
        <end position="389"/>
    </location>
</feature>
<dbReference type="InterPro" id="IPR053829">
    <property type="entry name" value="XLF-like_CC"/>
</dbReference>
<keyword evidence="4" id="KW-0234">DNA repair</keyword>
<dbReference type="Gene3D" id="2.170.210.10">
    <property type="entry name" value="DNA double-strand break repair and VJ recombination XRCC4, N-terminal"/>
    <property type="match status" value="1"/>
</dbReference>
<evidence type="ECO:0000256" key="8">
    <source>
        <dbReference type="SAM" id="MobiDB-lite"/>
    </source>
</evidence>
<gene>
    <name evidence="11" type="ORF">IWZ03DRAFT_243499</name>
</gene>
<comment type="subcellular location">
    <subcellularLocation>
        <location evidence="1">Nucleus</location>
    </subcellularLocation>
</comment>
<name>A0ABR1KI79_9PEZI</name>
<evidence type="ECO:0000313" key="11">
    <source>
        <dbReference type="EMBL" id="KAK7513869.1"/>
    </source>
</evidence>
<evidence type="ECO:0000256" key="7">
    <source>
        <dbReference type="ARBA" id="ARBA00044529"/>
    </source>
</evidence>
<organism evidence="11 12">
    <name type="scientific">Phyllosticta citriasiana</name>
    <dbReference type="NCBI Taxonomy" id="595635"/>
    <lineage>
        <taxon>Eukaryota</taxon>
        <taxon>Fungi</taxon>
        <taxon>Dikarya</taxon>
        <taxon>Ascomycota</taxon>
        <taxon>Pezizomycotina</taxon>
        <taxon>Dothideomycetes</taxon>
        <taxon>Dothideomycetes incertae sedis</taxon>
        <taxon>Botryosphaeriales</taxon>
        <taxon>Phyllostictaceae</taxon>
        <taxon>Phyllosticta</taxon>
    </lineage>
</organism>
<dbReference type="Pfam" id="PF09302">
    <property type="entry name" value="XLF"/>
    <property type="match status" value="1"/>
</dbReference>
<feature type="compositionally biased region" description="Polar residues" evidence="8">
    <location>
        <begin position="315"/>
        <end position="324"/>
    </location>
</feature>
<dbReference type="EMBL" id="JBBPHU010000009">
    <property type="protein sequence ID" value="KAK7513869.1"/>
    <property type="molecule type" value="Genomic_DNA"/>
</dbReference>
<feature type="compositionally biased region" description="Polar residues" evidence="8">
    <location>
        <begin position="342"/>
        <end position="363"/>
    </location>
</feature>
<evidence type="ECO:0000256" key="5">
    <source>
        <dbReference type="ARBA" id="ARBA00023242"/>
    </source>
</evidence>
<keyword evidence="5" id="KW-0539">Nucleus</keyword>
<feature type="domain" description="XLF-like N-terminal" evidence="9">
    <location>
        <begin position="4"/>
        <end position="121"/>
    </location>
</feature>
<evidence type="ECO:0000256" key="4">
    <source>
        <dbReference type="ARBA" id="ARBA00023204"/>
    </source>
</evidence>
<dbReference type="InterPro" id="IPR038051">
    <property type="entry name" value="XRCC4-like_N_sf"/>
</dbReference>
<feature type="compositionally biased region" description="Basic and acidic residues" evidence="8">
    <location>
        <begin position="418"/>
        <end position="429"/>
    </location>
</feature>
<dbReference type="Proteomes" id="UP001363622">
    <property type="component" value="Unassembled WGS sequence"/>
</dbReference>
<dbReference type="CDD" id="cd22285">
    <property type="entry name" value="HD_XLF_N"/>
    <property type="match status" value="1"/>
</dbReference>
<dbReference type="InterPro" id="IPR052287">
    <property type="entry name" value="NHEJ_factor"/>
</dbReference>
<feature type="region of interest" description="Disordered" evidence="8">
    <location>
        <begin position="258"/>
        <end position="559"/>
    </location>
</feature>
<evidence type="ECO:0000256" key="3">
    <source>
        <dbReference type="ARBA" id="ARBA00023125"/>
    </source>
</evidence>
<feature type="compositionally biased region" description="Basic and acidic residues" evidence="8">
    <location>
        <begin position="525"/>
        <end position="546"/>
    </location>
</feature>
<evidence type="ECO:0000259" key="9">
    <source>
        <dbReference type="Pfam" id="PF09302"/>
    </source>
</evidence>
<feature type="compositionally biased region" description="Acidic residues" evidence="8">
    <location>
        <begin position="430"/>
        <end position="445"/>
    </location>
</feature>
<evidence type="ECO:0000256" key="1">
    <source>
        <dbReference type="ARBA" id="ARBA00004123"/>
    </source>
</evidence>
<dbReference type="Pfam" id="PF21928">
    <property type="entry name" value="XLF_CC"/>
    <property type="match status" value="1"/>
</dbReference>
<evidence type="ECO:0000313" key="12">
    <source>
        <dbReference type="Proteomes" id="UP001363622"/>
    </source>
</evidence>
<dbReference type="PANTHER" id="PTHR32235">
    <property type="entry name" value="NON-HOMOLOGOUS END-JOINING FACTOR 1"/>
    <property type="match status" value="1"/>
</dbReference>
<keyword evidence="3" id="KW-0238">DNA-binding</keyword>
<feature type="compositionally biased region" description="Basic and acidic residues" evidence="8">
    <location>
        <begin position="258"/>
        <end position="270"/>
    </location>
</feature>
<reference evidence="11 12" key="1">
    <citation type="submission" date="2024-04" db="EMBL/GenBank/DDBJ databases">
        <title>Phyllosticta paracitricarpa is synonymous to the EU quarantine fungus P. citricarpa based on phylogenomic analyses.</title>
        <authorList>
            <consortium name="Lawrence Berkeley National Laboratory"/>
            <person name="Van Ingen-Buijs V.A."/>
            <person name="Van Westerhoven A.C."/>
            <person name="Haridas S."/>
            <person name="Skiadas P."/>
            <person name="Martin F."/>
            <person name="Groenewald J.Z."/>
            <person name="Crous P.W."/>
            <person name="Seidl M.F."/>
        </authorList>
    </citation>
    <scope>NUCLEOTIDE SEQUENCE [LARGE SCALE GENOMIC DNA]</scope>
    <source>
        <strain evidence="11 12">CBS 123371</strain>
    </source>
</reference>
<dbReference type="InterPro" id="IPR015381">
    <property type="entry name" value="XLF-like_N"/>
</dbReference>
<feature type="compositionally biased region" description="Acidic residues" evidence="8">
    <location>
        <begin position="325"/>
        <end position="336"/>
    </location>
</feature>
<evidence type="ECO:0000256" key="2">
    <source>
        <dbReference type="ARBA" id="ARBA00022763"/>
    </source>
</evidence>
<evidence type="ECO:0000259" key="10">
    <source>
        <dbReference type="Pfam" id="PF21928"/>
    </source>
</evidence>
<sequence length="559" mass="61879">MVVPWTRLKSDSLDSDIRLYVKPQFFPSSYTVLISDLCHIWEESLDRKQILRRALELDTSIDPTEDSDQLHLLLEKINAAFHGSTGTSVQLAHRGPDLALQIRLITPLPAPLEDLKWEMVMAPSPEVSVKEHLTLPLIAKAQEQRSQIDDLIGHLSAKDHVITKLLDKLEGTGFDLSSVFPGIAGTRGSKHSTPREQVALQVHGVGAFDAEKWRSARKFTSSTDDSLILSEIGSMQSLGEDENRLNDVWLSKLPVEFEQARREPPVKRSIESQADNIVCGDSRAQDEEFFERQETPPHLRKTKPNPTLLDGQPAIDSNQTNTNSTEDDTMDDDDLDGPPKKASQSRPKTQSSLDAEQQESQTGPRRLGKLEGARKTSSSPEITQRSSQAIDRPKIATSRKLGKLGGPWKTPSAEVPAQEDKIVTQKDNQESETETEDEADLDPPEALESNEHERPAAAALTRPPPKREKLGKIGGGKKTAASPDASALRPDILSGSHMEVDGVESARTGERGSLSRLTRSTPSADEPHESEAQRANRKREELKLALEFKPPPAKKKRRF</sequence>
<comment type="similarity">
    <text evidence="6">Belongs to the XRCC4-XLF family. XLF subfamily.</text>
</comment>
<proteinExistence type="inferred from homology"/>
<feature type="domain" description="XLF-like coiled-coil region" evidence="10">
    <location>
        <begin position="125"/>
        <end position="177"/>
    </location>
</feature>
<accession>A0ABR1KI79</accession>
<keyword evidence="12" id="KW-1185">Reference proteome</keyword>
<keyword evidence="2" id="KW-0227">DNA damage</keyword>